<dbReference type="SUPFAM" id="SSF54637">
    <property type="entry name" value="Thioesterase/thiol ester dehydrase-isomerase"/>
    <property type="match status" value="1"/>
</dbReference>
<evidence type="ECO:0000313" key="4">
    <source>
        <dbReference type="EMBL" id="KAJ7641880.1"/>
    </source>
</evidence>
<evidence type="ECO:0000256" key="1">
    <source>
        <dbReference type="ARBA" id="ARBA00008324"/>
    </source>
</evidence>
<dbReference type="GO" id="GO:0047617">
    <property type="term" value="F:fatty acyl-CoA hydrolase activity"/>
    <property type="evidence" value="ECO:0007669"/>
    <property type="project" value="InterPro"/>
</dbReference>
<dbReference type="InterPro" id="IPR029069">
    <property type="entry name" value="HotDog_dom_sf"/>
</dbReference>
<dbReference type="Pfam" id="PF03061">
    <property type="entry name" value="4HBT"/>
    <property type="match status" value="1"/>
</dbReference>
<gene>
    <name evidence="4" type="ORF">FB45DRAFT_901249</name>
</gene>
<reference evidence="4" key="1">
    <citation type="submission" date="2023-03" db="EMBL/GenBank/DDBJ databases">
        <title>Massive genome expansion in bonnet fungi (Mycena s.s.) driven by repeated elements and novel gene families across ecological guilds.</title>
        <authorList>
            <consortium name="Lawrence Berkeley National Laboratory"/>
            <person name="Harder C.B."/>
            <person name="Miyauchi S."/>
            <person name="Viragh M."/>
            <person name="Kuo A."/>
            <person name="Thoen E."/>
            <person name="Andreopoulos B."/>
            <person name="Lu D."/>
            <person name="Skrede I."/>
            <person name="Drula E."/>
            <person name="Henrissat B."/>
            <person name="Morin E."/>
            <person name="Kohler A."/>
            <person name="Barry K."/>
            <person name="LaButti K."/>
            <person name="Morin E."/>
            <person name="Salamov A."/>
            <person name="Lipzen A."/>
            <person name="Mereny Z."/>
            <person name="Hegedus B."/>
            <person name="Baldrian P."/>
            <person name="Stursova M."/>
            <person name="Weitz H."/>
            <person name="Taylor A."/>
            <person name="Grigoriev I.V."/>
            <person name="Nagy L.G."/>
            <person name="Martin F."/>
            <person name="Kauserud H."/>
        </authorList>
    </citation>
    <scope>NUCLEOTIDE SEQUENCE</scope>
    <source>
        <strain evidence="4">9284</strain>
    </source>
</reference>
<comment type="caution">
    <text evidence="4">The sequence shown here is derived from an EMBL/GenBank/DDBJ whole genome shotgun (WGS) entry which is preliminary data.</text>
</comment>
<sequence>MTSAQQQVPPETRAWVEPALLPDDAHAVISSITGSAPNYVKQLVCNTFYSYGVGADPDAFGYAVGRATRFTEISIERSVEKLGRLEGRTVAEVVVTKGMLNGAGMLHGGCVTYLIDNCTSTPMVALGLYTNTNGVGVTQCMNVLFHAPAPLGCTLSIVSTTVAMGGRVMTGRCEIIDKATGRVVASAFLNKMQPQTKAKL</sequence>
<proteinExistence type="inferred from homology"/>
<feature type="domain" description="Thioesterase" evidence="3">
    <location>
        <begin position="104"/>
        <end position="181"/>
    </location>
</feature>
<evidence type="ECO:0000313" key="5">
    <source>
        <dbReference type="Proteomes" id="UP001221142"/>
    </source>
</evidence>
<evidence type="ECO:0000259" key="3">
    <source>
        <dbReference type="Pfam" id="PF03061"/>
    </source>
</evidence>
<dbReference type="PANTHER" id="PTHR21660:SF1">
    <property type="entry name" value="ACYL-COENZYME A THIOESTERASE 13"/>
    <property type="match status" value="1"/>
</dbReference>
<accession>A0AAD7C8P5</accession>
<dbReference type="CDD" id="cd03443">
    <property type="entry name" value="PaaI_thioesterase"/>
    <property type="match status" value="1"/>
</dbReference>
<dbReference type="Proteomes" id="UP001221142">
    <property type="component" value="Unassembled WGS sequence"/>
</dbReference>
<evidence type="ECO:0000256" key="2">
    <source>
        <dbReference type="ARBA" id="ARBA00022801"/>
    </source>
</evidence>
<dbReference type="PANTHER" id="PTHR21660">
    <property type="entry name" value="THIOESTERASE SUPERFAMILY MEMBER-RELATED"/>
    <property type="match status" value="1"/>
</dbReference>
<organism evidence="4 5">
    <name type="scientific">Roridomyces roridus</name>
    <dbReference type="NCBI Taxonomy" id="1738132"/>
    <lineage>
        <taxon>Eukaryota</taxon>
        <taxon>Fungi</taxon>
        <taxon>Dikarya</taxon>
        <taxon>Basidiomycota</taxon>
        <taxon>Agaricomycotina</taxon>
        <taxon>Agaricomycetes</taxon>
        <taxon>Agaricomycetidae</taxon>
        <taxon>Agaricales</taxon>
        <taxon>Marasmiineae</taxon>
        <taxon>Mycenaceae</taxon>
        <taxon>Roridomyces</taxon>
    </lineage>
</organism>
<dbReference type="InterPro" id="IPR006683">
    <property type="entry name" value="Thioestr_dom"/>
</dbReference>
<comment type="similarity">
    <text evidence="1">Belongs to the thioesterase PaaI family.</text>
</comment>
<dbReference type="AlphaFoldDB" id="A0AAD7C8P5"/>
<keyword evidence="5" id="KW-1185">Reference proteome</keyword>
<dbReference type="InterPro" id="IPR039298">
    <property type="entry name" value="ACOT13"/>
</dbReference>
<protein>
    <submittedName>
        <fullName evidence="4">HotDog domain-containing protein</fullName>
    </submittedName>
</protein>
<name>A0AAD7C8P5_9AGAR</name>
<dbReference type="Gene3D" id="3.10.129.10">
    <property type="entry name" value="Hotdog Thioesterase"/>
    <property type="match status" value="1"/>
</dbReference>
<dbReference type="EMBL" id="JARKIF010000004">
    <property type="protein sequence ID" value="KAJ7641880.1"/>
    <property type="molecule type" value="Genomic_DNA"/>
</dbReference>
<keyword evidence="2" id="KW-0378">Hydrolase</keyword>